<dbReference type="Proteomes" id="UP000572051">
    <property type="component" value="Unassembled WGS sequence"/>
</dbReference>
<comment type="caution">
    <text evidence="3">The sequence shown here is derived from an EMBL/GenBank/DDBJ whole genome shotgun (WGS) entry which is preliminary data.</text>
</comment>
<gene>
    <name evidence="3" type="ORF">HNR10_004347</name>
</gene>
<evidence type="ECO:0000313" key="3">
    <source>
        <dbReference type="EMBL" id="NYJ36466.1"/>
    </source>
</evidence>
<keyword evidence="2" id="KW-0812">Transmembrane</keyword>
<dbReference type="EMBL" id="JACCFS010000001">
    <property type="protein sequence ID" value="NYJ36466.1"/>
    <property type="molecule type" value="Genomic_DNA"/>
</dbReference>
<keyword evidence="2" id="KW-1133">Transmembrane helix</keyword>
<accession>A0A7Z0JBQ5</accession>
<proteinExistence type="predicted"/>
<organism evidence="3 4">
    <name type="scientific">Nocardiopsis aegyptia</name>
    <dbReference type="NCBI Taxonomy" id="220378"/>
    <lineage>
        <taxon>Bacteria</taxon>
        <taxon>Bacillati</taxon>
        <taxon>Actinomycetota</taxon>
        <taxon>Actinomycetes</taxon>
        <taxon>Streptosporangiales</taxon>
        <taxon>Nocardiopsidaceae</taxon>
        <taxon>Nocardiopsis</taxon>
    </lineage>
</organism>
<name>A0A7Z0JBQ5_9ACTN</name>
<reference evidence="3 4" key="1">
    <citation type="submission" date="2020-07" db="EMBL/GenBank/DDBJ databases">
        <title>Sequencing the genomes of 1000 actinobacteria strains.</title>
        <authorList>
            <person name="Klenk H.-P."/>
        </authorList>
    </citation>
    <scope>NUCLEOTIDE SEQUENCE [LARGE SCALE GENOMIC DNA]</scope>
    <source>
        <strain evidence="3 4">DSM 44442</strain>
    </source>
</reference>
<protein>
    <recommendedName>
        <fullName evidence="5">Secreted protein</fullName>
    </recommendedName>
</protein>
<keyword evidence="4" id="KW-1185">Reference proteome</keyword>
<dbReference type="RefSeq" id="WP_179826384.1">
    <property type="nucleotide sequence ID" value="NZ_JACCFS010000001.1"/>
</dbReference>
<feature type="transmembrane region" description="Helical" evidence="2">
    <location>
        <begin position="9"/>
        <end position="29"/>
    </location>
</feature>
<keyword evidence="2" id="KW-0472">Membrane</keyword>
<evidence type="ECO:0000313" key="4">
    <source>
        <dbReference type="Proteomes" id="UP000572051"/>
    </source>
</evidence>
<feature type="compositionally biased region" description="Acidic residues" evidence="1">
    <location>
        <begin position="92"/>
        <end position="108"/>
    </location>
</feature>
<sequence>MRLIVENRFALFGLVALAMVTMLGIAYVIRPVNAVLGASEPGTVRPDHSIRVCPAPHESADDADSSIRAFAPRVDRDDVGSLRAAPVPAVGEPDEDAEESAEPTDEAVDASAADRTLGDELTEPGLLWDTDTGTETDPVALHADGALASGLDAAQVTVSDDEVTEVRCLEPSIGTWFALPGGNDPDDVAVDSLTAHLANPEDSRATVSVDVFTLEGPSYSSESRGIALAAGESTELDLTELVQNTGAIGVHVRTSTGRVGAALLAEHSSGATDWVPPTTDPGVEHVIPGALGGEGTRRLYVAAPGDAPAEVRVHVVRPEDADEEEATGTAEEPLVLDVAPAASAWLTLETALDGEPGTVVVESDVPVVAGVLAEIQDSGGDVVETAYSAAVEPLAFPHDTTAVLANVPEDVETQLVLGAVDADVSMIATPIGADGTQGDAVKITVGAGTTRVFGTEDDAWERPPGTDPEDAYAVRLELLEESAGSVHAARVLRSGEALSVAPVHPAPVRVELPVVRDSMVGVV</sequence>
<evidence type="ECO:0008006" key="5">
    <source>
        <dbReference type="Google" id="ProtNLM"/>
    </source>
</evidence>
<dbReference type="AlphaFoldDB" id="A0A7Z0JBQ5"/>
<dbReference type="Pfam" id="PF18986">
    <property type="entry name" value="DUF5719"/>
    <property type="match status" value="1"/>
</dbReference>
<dbReference type="InterPro" id="IPR043777">
    <property type="entry name" value="DUF5719"/>
</dbReference>
<feature type="region of interest" description="Disordered" evidence="1">
    <location>
        <begin position="81"/>
        <end position="138"/>
    </location>
</feature>
<evidence type="ECO:0000256" key="2">
    <source>
        <dbReference type="SAM" id="Phobius"/>
    </source>
</evidence>
<evidence type="ECO:0000256" key="1">
    <source>
        <dbReference type="SAM" id="MobiDB-lite"/>
    </source>
</evidence>